<sequence>MRLTFRREMGVADLTYLTVGAARQVNVSMVFPLVLDAELDPQELRGALRELVAAVPRFRQRVVRRAPWAVHWSLAEEVRIDDHLTEVSVSGGLDAAFARLPDHLERPFERGRPPWQALYFRGLSGGRSVLVLRLHHCMGDGLTYLTAFQQAFGARPGSPSMEEVEDRSSGAGHAARALLTWSRRTASAAGRAAAAALTRSGRAALRDELQIWSAPPPPGHLGRTRSGQRIAIWKVPAESWARSARAHRGRHNDLFLLIVSHAESEHLGWPEEPSVLIMPISTRPSSPDAEQDGSIALTSGVVVLDRDDLRTGNLPAIGETARAARESATSSARRPVVPELMHLLPAKIRRRLHLRLFARSDLVASNVGRGGRLRVGRAEVTTFTAVSPAVGCPVAFTTFTSGDEVVLAASIDPGIITAPAHLEAAVDQALHRFVGDVERVA</sequence>
<dbReference type="Pfam" id="PF03007">
    <property type="entry name" value="WS_DGAT_cat"/>
    <property type="match status" value="1"/>
</dbReference>
<gene>
    <name evidence="13" type="ORF">ACFQRI_15840</name>
</gene>
<evidence type="ECO:0000256" key="6">
    <source>
        <dbReference type="ARBA" id="ARBA00022679"/>
    </source>
</evidence>
<evidence type="ECO:0000256" key="1">
    <source>
        <dbReference type="ARBA" id="ARBA00004771"/>
    </source>
</evidence>
<dbReference type="EC" id="2.3.1.20" evidence="4"/>
<evidence type="ECO:0000313" key="14">
    <source>
        <dbReference type="Proteomes" id="UP001596504"/>
    </source>
</evidence>
<evidence type="ECO:0000259" key="11">
    <source>
        <dbReference type="Pfam" id="PF03007"/>
    </source>
</evidence>
<evidence type="ECO:0000259" key="12">
    <source>
        <dbReference type="Pfam" id="PF06974"/>
    </source>
</evidence>
<reference evidence="14" key="1">
    <citation type="journal article" date="2019" name="Int. J. Syst. Evol. Microbiol.">
        <title>The Global Catalogue of Microorganisms (GCM) 10K type strain sequencing project: providing services to taxonomists for standard genome sequencing and annotation.</title>
        <authorList>
            <consortium name="The Broad Institute Genomics Platform"/>
            <consortium name="The Broad Institute Genome Sequencing Center for Infectious Disease"/>
            <person name="Wu L."/>
            <person name="Ma J."/>
        </authorList>
    </citation>
    <scope>NUCLEOTIDE SEQUENCE [LARGE SCALE GENOMIC DNA]</scope>
    <source>
        <strain evidence="14">WLHS5</strain>
    </source>
</reference>
<evidence type="ECO:0000256" key="4">
    <source>
        <dbReference type="ARBA" id="ARBA00013244"/>
    </source>
</evidence>
<comment type="pathway">
    <text evidence="2">Lipid metabolism.</text>
</comment>
<organism evidence="13 14">
    <name type="scientific">Saccharopolyspora griseoalba</name>
    <dbReference type="NCBI Taxonomy" id="1431848"/>
    <lineage>
        <taxon>Bacteria</taxon>
        <taxon>Bacillati</taxon>
        <taxon>Actinomycetota</taxon>
        <taxon>Actinomycetes</taxon>
        <taxon>Pseudonocardiales</taxon>
        <taxon>Pseudonocardiaceae</taxon>
        <taxon>Saccharopolyspora</taxon>
    </lineage>
</organism>
<comment type="similarity">
    <text evidence="3">Belongs to the long-chain O-acyltransferase family.</text>
</comment>
<dbReference type="EMBL" id="JBHTCJ010000007">
    <property type="protein sequence ID" value="MFC7342875.1"/>
    <property type="molecule type" value="Genomic_DNA"/>
</dbReference>
<feature type="domain" description="O-acyltransferase WSD1-like N-terminal" evidence="11">
    <location>
        <begin position="27"/>
        <end position="194"/>
    </location>
</feature>
<evidence type="ECO:0000313" key="13">
    <source>
        <dbReference type="EMBL" id="MFC7342875.1"/>
    </source>
</evidence>
<comment type="caution">
    <text evidence="13">The sequence shown here is derived from an EMBL/GenBank/DDBJ whole genome shotgun (WGS) entry which is preliminary data.</text>
</comment>
<dbReference type="InterPro" id="IPR023213">
    <property type="entry name" value="CAT-like_dom_sf"/>
</dbReference>
<protein>
    <recommendedName>
        <fullName evidence="4">diacylglycerol O-acyltransferase</fullName>
        <ecNumber evidence="4">2.3.1.20</ecNumber>
    </recommendedName>
</protein>
<comment type="pathway">
    <text evidence="1">Glycerolipid metabolism; triacylglycerol biosynthesis.</text>
</comment>
<evidence type="ECO:0000256" key="5">
    <source>
        <dbReference type="ARBA" id="ARBA00022516"/>
    </source>
</evidence>
<comment type="catalytic activity">
    <reaction evidence="10">
        <text>an acyl-CoA + a 1,2-diacyl-sn-glycerol = a triacyl-sn-glycerol + CoA</text>
        <dbReference type="Rhea" id="RHEA:10868"/>
        <dbReference type="ChEBI" id="CHEBI:17815"/>
        <dbReference type="ChEBI" id="CHEBI:57287"/>
        <dbReference type="ChEBI" id="CHEBI:58342"/>
        <dbReference type="ChEBI" id="CHEBI:64615"/>
        <dbReference type="EC" id="2.3.1.20"/>
    </reaction>
</comment>
<feature type="domain" description="O-acyltransferase WSD1 C-terminal" evidence="12">
    <location>
        <begin position="316"/>
        <end position="431"/>
    </location>
</feature>
<dbReference type="InterPro" id="IPR004255">
    <property type="entry name" value="O-acyltransferase_WSD1_N"/>
</dbReference>
<name>A0ABW2LMY3_9PSEU</name>
<keyword evidence="7" id="KW-0319">Glycerol metabolism</keyword>
<keyword evidence="14" id="KW-1185">Reference proteome</keyword>
<evidence type="ECO:0000256" key="10">
    <source>
        <dbReference type="ARBA" id="ARBA00048109"/>
    </source>
</evidence>
<evidence type="ECO:0000256" key="9">
    <source>
        <dbReference type="ARBA" id="ARBA00023315"/>
    </source>
</evidence>
<proteinExistence type="inferred from homology"/>
<evidence type="ECO:0000256" key="3">
    <source>
        <dbReference type="ARBA" id="ARBA00009587"/>
    </source>
</evidence>
<dbReference type="PANTHER" id="PTHR31650">
    <property type="entry name" value="O-ACYLTRANSFERASE (WSD1-LIKE) FAMILY PROTEIN"/>
    <property type="match status" value="1"/>
</dbReference>
<dbReference type="Gene3D" id="3.30.559.10">
    <property type="entry name" value="Chloramphenicol acetyltransferase-like domain"/>
    <property type="match status" value="1"/>
</dbReference>
<keyword evidence="5" id="KW-0444">Lipid biosynthesis</keyword>
<dbReference type="Pfam" id="PF06974">
    <property type="entry name" value="WS_DGAT_C"/>
    <property type="match status" value="1"/>
</dbReference>
<dbReference type="Proteomes" id="UP001596504">
    <property type="component" value="Unassembled WGS sequence"/>
</dbReference>
<keyword evidence="8" id="KW-0443">Lipid metabolism</keyword>
<dbReference type="SUPFAM" id="SSF52777">
    <property type="entry name" value="CoA-dependent acyltransferases"/>
    <property type="match status" value="1"/>
</dbReference>
<evidence type="ECO:0000256" key="8">
    <source>
        <dbReference type="ARBA" id="ARBA00023098"/>
    </source>
</evidence>
<dbReference type="InterPro" id="IPR045034">
    <property type="entry name" value="O-acyltransferase_WSD1-like"/>
</dbReference>
<accession>A0ABW2LMY3</accession>
<keyword evidence="9" id="KW-0012">Acyltransferase</keyword>
<dbReference type="PANTHER" id="PTHR31650:SF1">
    <property type="entry name" value="WAX ESTER SYNTHASE_DIACYLGLYCEROL ACYLTRANSFERASE 4-RELATED"/>
    <property type="match status" value="1"/>
</dbReference>
<evidence type="ECO:0000256" key="7">
    <source>
        <dbReference type="ARBA" id="ARBA00022798"/>
    </source>
</evidence>
<dbReference type="InterPro" id="IPR009721">
    <property type="entry name" value="O-acyltransferase_WSD1_C"/>
</dbReference>
<dbReference type="RefSeq" id="WP_380669190.1">
    <property type="nucleotide sequence ID" value="NZ_JBHTCJ010000007.1"/>
</dbReference>
<keyword evidence="6" id="KW-0808">Transferase</keyword>
<evidence type="ECO:0000256" key="2">
    <source>
        <dbReference type="ARBA" id="ARBA00005189"/>
    </source>
</evidence>